<feature type="transmembrane region" description="Helical" evidence="1">
    <location>
        <begin position="36"/>
        <end position="55"/>
    </location>
</feature>
<keyword evidence="3" id="KW-1185">Reference proteome</keyword>
<accession>A0A931DU74</accession>
<feature type="transmembrane region" description="Helical" evidence="1">
    <location>
        <begin position="196"/>
        <end position="214"/>
    </location>
</feature>
<feature type="transmembrane region" description="Helical" evidence="1">
    <location>
        <begin position="168"/>
        <end position="189"/>
    </location>
</feature>
<protein>
    <recommendedName>
        <fullName evidence="4">ABC transporter permease</fullName>
    </recommendedName>
</protein>
<reference evidence="2" key="1">
    <citation type="submission" date="2020-11" db="EMBL/GenBank/DDBJ databases">
        <title>Sequencing the genomes of 1000 actinobacteria strains.</title>
        <authorList>
            <person name="Klenk H.-P."/>
        </authorList>
    </citation>
    <scope>NUCLEOTIDE SEQUENCE</scope>
    <source>
        <strain evidence="2">DSM 43175</strain>
    </source>
</reference>
<name>A0A931DU74_9ACTN</name>
<organism evidence="2 3">
    <name type="scientific">Actinomadura viridis</name>
    <dbReference type="NCBI Taxonomy" id="58110"/>
    <lineage>
        <taxon>Bacteria</taxon>
        <taxon>Bacillati</taxon>
        <taxon>Actinomycetota</taxon>
        <taxon>Actinomycetes</taxon>
        <taxon>Streptosporangiales</taxon>
        <taxon>Thermomonosporaceae</taxon>
        <taxon>Actinomadura</taxon>
    </lineage>
</organism>
<keyword evidence="1" id="KW-1133">Transmembrane helix</keyword>
<feature type="transmembrane region" description="Helical" evidence="1">
    <location>
        <begin position="127"/>
        <end position="148"/>
    </location>
</feature>
<evidence type="ECO:0000256" key="1">
    <source>
        <dbReference type="SAM" id="Phobius"/>
    </source>
</evidence>
<dbReference type="Proteomes" id="UP000614047">
    <property type="component" value="Unassembled WGS sequence"/>
</dbReference>
<proteinExistence type="predicted"/>
<gene>
    <name evidence="2" type="ORF">IW256_008115</name>
</gene>
<dbReference type="RefSeq" id="WP_197015994.1">
    <property type="nucleotide sequence ID" value="NZ_BAABES010000014.1"/>
</dbReference>
<comment type="caution">
    <text evidence="2">The sequence shown here is derived from an EMBL/GenBank/DDBJ whole genome shotgun (WGS) entry which is preliminary data.</text>
</comment>
<evidence type="ECO:0000313" key="3">
    <source>
        <dbReference type="Proteomes" id="UP000614047"/>
    </source>
</evidence>
<feature type="transmembrane region" description="Helical" evidence="1">
    <location>
        <begin position="86"/>
        <end position="106"/>
    </location>
</feature>
<keyword evidence="1" id="KW-0812">Transmembrane</keyword>
<dbReference type="AlphaFoldDB" id="A0A931DU74"/>
<feature type="transmembrane region" description="Helical" evidence="1">
    <location>
        <begin position="247"/>
        <end position="268"/>
    </location>
</feature>
<evidence type="ECO:0000313" key="2">
    <source>
        <dbReference type="EMBL" id="MBG6094002.1"/>
    </source>
</evidence>
<evidence type="ECO:0008006" key="4">
    <source>
        <dbReference type="Google" id="ProtNLM"/>
    </source>
</evidence>
<dbReference type="EMBL" id="JADOUA010000001">
    <property type="protein sequence ID" value="MBG6094002.1"/>
    <property type="molecule type" value="Genomic_DNA"/>
</dbReference>
<sequence length="273" mass="27899">MGAASPLRTGPGRPGPLPPVTFRHAVRSEWTKIRTLRPGVLAALSAALLMVLGALDPRFPVPGCHTWAAGGCALPDVSGSGLRGGMLAQLALGVLGVLAVTSEYATGAIRTSLATVPRRGRLLAAKAAVCALVAFAVGGTASLAALYIDRRITSTPLQPGGHLDMLHAASGTGIHMALIGMAGVAAGFLTRSTAGGFAVLLAAVFMVPLSYPLLPAPAEELARTYWPFSAGAQVMTLMGDPRALPPWAGLGLLAATVTIALLIALMVFQRRES</sequence>
<keyword evidence="1" id="KW-0472">Membrane</keyword>